<sequence>MIISIIAAVSDNNVIGKNNKLPWHLPEDLKRFKEVTSGHTVIMGRKTYESIGRPLPNRVNIVITRNKDFKPKGVKVVHSIEEALSLASEAGETETFIIGGAKIYKQALPLANKIYLTRINKNYKGDAYFPELGKEWKETECVKKEGYEFCTYEKE</sequence>
<evidence type="ECO:0000256" key="3">
    <source>
        <dbReference type="ARBA" id="ARBA00012856"/>
    </source>
</evidence>
<dbReference type="Pfam" id="PF00186">
    <property type="entry name" value="DHFR_1"/>
    <property type="match status" value="1"/>
</dbReference>
<dbReference type="InterPro" id="IPR017925">
    <property type="entry name" value="DHFR_CS"/>
</dbReference>
<dbReference type="PANTHER" id="PTHR48069:SF3">
    <property type="entry name" value="DIHYDROFOLATE REDUCTASE"/>
    <property type="match status" value="1"/>
</dbReference>
<comment type="function">
    <text evidence="7 8">Key enzyme in folate metabolism. Catalyzes an essential reaction for de novo glycine and purine synthesis, and for DNA precursor synthesis.</text>
</comment>
<accession>A0A1F7YW82</accession>
<dbReference type="SUPFAM" id="SSF53597">
    <property type="entry name" value="Dihydrofolate reductase-like"/>
    <property type="match status" value="1"/>
</dbReference>
<evidence type="ECO:0000256" key="6">
    <source>
        <dbReference type="ARBA" id="ARBA00023002"/>
    </source>
</evidence>
<dbReference type="Gene3D" id="3.40.430.10">
    <property type="entry name" value="Dihydrofolate Reductase, subunit A"/>
    <property type="match status" value="1"/>
</dbReference>
<comment type="similarity">
    <text evidence="2 8 9">Belongs to the dihydrofolate reductase family.</text>
</comment>
<dbReference type="PRINTS" id="PR00070">
    <property type="entry name" value="DHFR"/>
</dbReference>
<evidence type="ECO:0000259" key="10">
    <source>
        <dbReference type="PROSITE" id="PS51330"/>
    </source>
</evidence>
<evidence type="ECO:0000256" key="4">
    <source>
        <dbReference type="ARBA" id="ARBA00022563"/>
    </source>
</evidence>
<keyword evidence="4 8" id="KW-0554">One-carbon metabolism</keyword>
<dbReference type="PIRSF" id="PIRSF000194">
    <property type="entry name" value="DHFR"/>
    <property type="match status" value="1"/>
</dbReference>
<keyword evidence="6 8" id="KW-0560">Oxidoreductase</keyword>
<evidence type="ECO:0000256" key="8">
    <source>
        <dbReference type="PIRNR" id="PIRNR000194"/>
    </source>
</evidence>
<comment type="caution">
    <text evidence="11">The sequence shown here is derived from an EMBL/GenBank/DDBJ whole genome shotgun (WGS) entry which is preliminary data.</text>
</comment>
<proteinExistence type="inferred from homology"/>
<dbReference type="AlphaFoldDB" id="A0A1F7YW82"/>
<dbReference type="InterPro" id="IPR012259">
    <property type="entry name" value="DHFR"/>
</dbReference>
<feature type="domain" description="DHFR" evidence="10">
    <location>
        <begin position="2"/>
        <end position="155"/>
    </location>
</feature>
<dbReference type="PROSITE" id="PS51330">
    <property type="entry name" value="DHFR_2"/>
    <property type="match status" value="1"/>
</dbReference>
<evidence type="ECO:0000313" key="12">
    <source>
        <dbReference type="Proteomes" id="UP000178870"/>
    </source>
</evidence>
<dbReference type="PANTHER" id="PTHR48069">
    <property type="entry name" value="DIHYDROFOLATE REDUCTASE"/>
    <property type="match status" value="1"/>
</dbReference>
<dbReference type="GO" id="GO:0046655">
    <property type="term" value="P:folic acid metabolic process"/>
    <property type="evidence" value="ECO:0007669"/>
    <property type="project" value="TreeGrafter"/>
</dbReference>
<evidence type="ECO:0000256" key="1">
    <source>
        <dbReference type="ARBA" id="ARBA00004903"/>
    </source>
</evidence>
<evidence type="ECO:0000256" key="7">
    <source>
        <dbReference type="ARBA" id="ARBA00025067"/>
    </source>
</evidence>
<evidence type="ECO:0000256" key="9">
    <source>
        <dbReference type="RuleBase" id="RU004474"/>
    </source>
</evidence>
<dbReference type="Proteomes" id="UP000178870">
    <property type="component" value="Unassembled WGS sequence"/>
</dbReference>
<dbReference type="InterPro" id="IPR001796">
    <property type="entry name" value="DHFR_dom"/>
</dbReference>
<dbReference type="PROSITE" id="PS00075">
    <property type="entry name" value="DHFR_1"/>
    <property type="match status" value="1"/>
</dbReference>
<protein>
    <recommendedName>
        <fullName evidence="3 8">Dihydrofolate reductase</fullName>
        <ecNumber evidence="3 8">1.5.1.3</ecNumber>
    </recommendedName>
</protein>
<gene>
    <name evidence="11" type="ORF">A2803_00370</name>
</gene>
<dbReference type="EC" id="1.5.1.3" evidence="3 8"/>
<dbReference type="FunFam" id="3.40.430.10:FF:000001">
    <property type="entry name" value="Dihydrofolate reductase"/>
    <property type="match status" value="1"/>
</dbReference>
<dbReference type="CDD" id="cd00209">
    <property type="entry name" value="DHFR"/>
    <property type="match status" value="1"/>
</dbReference>
<dbReference type="GO" id="GO:0046452">
    <property type="term" value="P:dihydrofolate metabolic process"/>
    <property type="evidence" value="ECO:0007669"/>
    <property type="project" value="TreeGrafter"/>
</dbReference>
<keyword evidence="5 8" id="KW-0521">NADP</keyword>
<organism evidence="11 12">
    <name type="scientific">Candidatus Woesebacteria bacterium RIFCSPHIGHO2_01_FULL_44_21</name>
    <dbReference type="NCBI Taxonomy" id="1802503"/>
    <lineage>
        <taxon>Bacteria</taxon>
        <taxon>Candidatus Woeseibacteriota</taxon>
    </lineage>
</organism>
<reference evidence="11 12" key="1">
    <citation type="journal article" date="2016" name="Nat. Commun.">
        <title>Thousands of microbial genomes shed light on interconnected biogeochemical processes in an aquifer system.</title>
        <authorList>
            <person name="Anantharaman K."/>
            <person name="Brown C.T."/>
            <person name="Hug L.A."/>
            <person name="Sharon I."/>
            <person name="Castelle C.J."/>
            <person name="Probst A.J."/>
            <person name="Thomas B.C."/>
            <person name="Singh A."/>
            <person name="Wilkins M.J."/>
            <person name="Karaoz U."/>
            <person name="Brodie E.L."/>
            <person name="Williams K.H."/>
            <person name="Hubbard S.S."/>
            <person name="Banfield J.F."/>
        </authorList>
    </citation>
    <scope>NUCLEOTIDE SEQUENCE [LARGE SCALE GENOMIC DNA]</scope>
</reference>
<dbReference type="GO" id="GO:0005829">
    <property type="term" value="C:cytosol"/>
    <property type="evidence" value="ECO:0007669"/>
    <property type="project" value="TreeGrafter"/>
</dbReference>
<dbReference type="UniPathway" id="UPA00077">
    <property type="reaction ID" value="UER00158"/>
</dbReference>
<comment type="catalytic activity">
    <reaction evidence="8">
        <text>(6S)-5,6,7,8-tetrahydrofolate + NADP(+) = 7,8-dihydrofolate + NADPH + H(+)</text>
        <dbReference type="Rhea" id="RHEA:15009"/>
        <dbReference type="ChEBI" id="CHEBI:15378"/>
        <dbReference type="ChEBI" id="CHEBI:57451"/>
        <dbReference type="ChEBI" id="CHEBI:57453"/>
        <dbReference type="ChEBI" id="CHEBI:57783"/>
        <dbReference type="ChEBI" id="CHEBI:58349"/>
        <dbReference type="EC" id="1.5.1.3"/>
    </reaction>
</comment>
<dbReference type="InterPro" id="IPR024072">
    <property type="entry name" value="DHFR-like_dom_sf"/>
</dbReference>
<dbReference type="EMBL" id="MGGP01000023">
    <property type="protein sequence ID" value="OGM31602.1"/>
    <property type="molecule type" value="Genomic_DNA"/>
</dbReference>
<comment type="pathway">
    <text evidence="1 8">Cofactor biosynthesis; tetrahydrofolate biosynthesis; 5,6,7,8-tetrahydrofolate from 7,8-dihydrofolate: step 1/1.</text>
</comment>
<evidence type="ECO:0000256" key="2">
    <source>
        <dbReference type="ARBA" id="ARBA00009539"/>
    </source>
</evidence>
<name>A0A1F7YW82_9BACT</name>
<dbReference type="GO" id="GO:0070401">
    <property type="term" value="F:NADP+ binding"/>
    <property type="evidence" value="ECO:0007669"/>
    <property type="project" value="UniProtKB-ARBA"/>
</dbReference>
<dbReference type="GO" id="GO:0046654">
    <property type="term" value="P:tetrahydrofolate biosynthetic process"/>
    <property type="evidence" value="ECO:0007669"/>
    <property type="project" value="UniProtKB-UniPathway"/>
</dbReference>
<evidence type="ECO:0000313" key="11">
    <source>
        <dbReference type="EMBL" id="OGM31602.1"/>
    </source>
</evidence>
<dbReference type="GO" id="GO:0004146">
    <property type="term" value="F:dihydrofolate reductase activity"/>
    <property type="evidence" value="ECO:0007669"/>
    <property type="project" value="UniProtKB-EC"/>
</dbReference>
<evidence type="ECO:0000256" key="5">
    <source>
        <dbReference type="ARBA" id="ARBA00022857"/>
    </source>
</evidence>
<dbReference type="GO" id="GO:0006730">
    <property type="term" value="P:one-carbon metabolic process"/>
    <property type="evidence" value="ECO:0007669"/>
    <property type="project" value="UniProtKB-KW"/>
</dbReference>